<protein>
    <submittedName>
        <fullName evidence="2">Uncharacterized protein</fullName>
    </submittedName>
</protein>
<sequence length="56" mass="5981">NLRGSYHEDVGSSRSVVRGAAVVIVLMVQLLICIAGSRREALATVVLLGVVLAVYW</sequence>
<organism evidence="2 3">
    <name type="scientific">Pseudomonas syringae pv. japonica str. M301072</name>
    <dbReference type="NCBI Taxonomy" id="629262"/>
    <lineage>
        <taxon>Bacteria</taxon>
        <taxon>Pseudomonadati</taxon>
        <taxon>Pseudomonadota</taxon>
        <taxon>Gammaproteobacteria</taxon>
        <taxon>Pseudomonadales</taxon>
        <taxon>Pseudomonadaceae</taxon>
        <taxon>Pseudomonas</taxon>
        <taxon>Pseudomonas syringae</taxon>
    </lineage>
</organism>
<dbReference type="AlphaFoldDB" id="F3FV24"/>
<evidence type="ECO:0000313" key="3">
    <source>
        <dbReference type="Proteomes" id="UP000004471"/>
    </source>
</evidence>
<evidence type="ECO:0000256" key="1">
    <source>
        <dbReference type="SAM" id="Phobius"/>
    </source>
</evidence>
<proteinExistence type="predicted"/>
<dbReference type="HOGENOM" id="CLU_3001291_0_0_6"/>
<dbReference type="Proteomes" id="UP000004471">
    <property type="component" value="Unassembled WGS sequence"/>
</dbReference>
<keyword evidence="1" id="KW-1133">Transmembrane helix</keyword>
<feature type="transmembrane region" description="Helical" evidence="1">
    <location>
        <begin position="15"/>
        <end position="33"/>
    </location>
</feature>
<gene>
    <name evidence="2" type="ORF">PSYJA_36134</name>
</gene>
<evidence type="ECO:0000313" key="2">
    <source>
        <dbReference type="EMBL" id="EGH34066.1"/>
    </source>
</evidence>
<feature type="non-terminal residue" evidence="2">
    <location>
        <position position="1"/>
    </location>
</feature>
<reference evidence="2 3" key="1">
    <citation type="journal article" date="2011" name="PLoS Pathog.">
        <title>Dynamic evolution of pathogenicity revealed by sequencing and comparative genomics of 19 Pseudomonas syringae isolates.</title>
        <authorList>
            <person name="Baltrus D.A."/>
            <person name="Nishimura M.T."/>
            <person name="Romanchuk A."/>
            <person name="Chang J.H."/>
            <person name="Mukhtar M.S."/>
            <person name="Cherkis K."/>
            <person name="Roach J."/>
            <person name="Grant S.R."/>
            <person name="Jones C.D."/>
            <person name="Dangl J.L."/>
        </authorList>
    </citation>
    <scope>NUCLEOTIDE SEQUENCE [LARGE SCALE GENOMIC DNA]</scope>
    <source>
        <strain evidence="3">M301072PT</strain>
    </source>
</reference>
<accession>F3FV24</accession>
<dbReference type="EMBL" id="AEAH01002173">
    <property type="protein sequence ID" value="EGH34066.1"/>
    <property type="molecule type" value="Genomic_DNA"/>
</dbReference>
<comment type="caution">
    <text evidence="2">The sequence shown here is derived from an EMBL/GenBank/DDBJ whole genome shotgun (WGS) entry which is preliminary data.</text>
</comment>
<keyword evidence="1" id="KW-0472">Membrane</keyword>
<name>F3FV24_PSESX</name>
<keyword evidence="1" id="KW-0812">Transmembrane</keyword>